<accession>A0A9Q9AZX3</accession>
<dbReference type="Pfam" id="PF00752">
    <property type="entry name" value="XPG_N"/>
    <property type="match status" value="1"/>
</dbReference>
<evidence type="ECO:0000313" key="6">
    <source>
        <dbReference type="EMBL" id="USW54942.1"/>
    </source>
</evidence>
<keyword evidence="2" id="KW-0378">Hydrolase</keyword>
<dbReference type="GO" id="GO:0006281">
    <property type="term" value="P:DNA repair"/>
    <property type="evidence" value="ECO:0007669"/>
    <property type="project" value="UniProtKB-ARBA"/>
</dbReference>
<dbReference type="SUPFAM" id="SSF47807">
    <property type="entry name" value="5' to 3' exonuclease, C-terminal subdomain"/>
    <property type="match status" value="1"/>
</dbReference>
<dbReference type="InterPro" id="IPR006086">
    <property type="entry name" value="XPG-I_dom"/>
</dbReference>
<dbReference type="InterPro" id="IPR029060">
    <property type="entry name" value="PIN-like_dom_sf"/>
</dbReference>
<organism evidence="6 7">
    <name type="scientific">Septoria linicola</name>
    <dbReference type="NCBI Taxonomy" id="215465"/>
    <lineage>
        <taxon>Eukaryota</taxon>
        <taxon>Fungi</taxon>
        <taxon>Dikarya</taxon>
        <taxon>Ascomycota</taxon>
        <taxon>Pezizomycotina</taxon>
        <taxon>Dothideomycetes</taxon>
        <taxon>Dothideomycetidae</taxon>
        <taxon>Mycosphaerellales</taxon>
        <taxon>Mycosphaerellaceae</taxon>
        <taxon>Septoria</taxon>
    </lineage>
</organism>
<dbReference type="Pfam" id="PF00867">
    <property type="entry name" value="XPG_I"/>
    <property type="match status" value="1"/>
</dbReference>
<dbReference type="SUPFAM" id="SSF88723">
    <property type="entry name" value="PIN domain-like"/>
    <property type="match status" value="1"/>
</dbReference>
<name>A0A9Q9AZX3_9PEZI</name>
<evidence type="ECO:0000256" key="2">
    <source>
        <dbReference type="ARBA" id="ARBA00022801"/>
    </source>
</evidence>
<evidence type="ECO:0000256" key="1">
    <source>
        <dbReference type="ARBA" id="ARBA00022722"/>
    </source>
</evidence>
<feature type="domain" description="XPG N-terminal" evidence="5">
    <location>
        <begin position="1"/>
        <end position="104"/>
    </location>
</feature>
<dbReference type="SMART" id="SM00485">
    <property type="entry name" value="XPGN"/>
    <property type="match status" value="1"/>
</dbReference>
<evidence type="ECO:0000259" key="4">
    <source>
        <dbReference type="SMART" id="SM00484"/>
    </source>
</evidence>
<keyword evidence="1" id="KW-0540">Nuclease</keyword>
<dbReference type="PRINTS" id="PR00853">
    <property type="entry name" value="XPGRADSUPER"/>
</dbReference>
<reference evidence="6" key="1">
    <citation type="submission" date="2022-06" db="EMBL/GenBank/DDBJ databases">
        <title>Complete genome sequences of two strains of the flax pathogen Septoria linicola.</title>
        <authorList>
            <person name="Lapalu N."/>
            <person name="Simon A."/>
            <person name="Demenou B."/>
            <person name="Paumier D."/>
            <person name="Guillot M.-P."/>
            <person name="Gout L."/>
            <person name="Valade R."/>
        </authorList>
    </citation>
    <scope>NUCLEOTIDE SEQUENCE</scope>
    <source>
        <strain evidence="6">SE15195</strain>
    </source>
</reference>
<dbReference type="PANTHER" id="PTHR11081">
    <property type="entry name" value="FLAP ENDONUCLEASE FAMILY MEMBER"/>
    <property type="match status" value="1"/>
</dbReference>
<sequence length="542" mass="59461">MGITGLWQAVEATGVSKSTTLTRESEKCLTEKGRPLRVAVDASIVLWKLICATKNAATHGGMNHPSRTFMTRVLNDMQEGVQALYVFDGPGRPNMKRNQRRPNPQPAPAYVPNGDPGQRSPKDIEIEYSWGHVTESAKKILDVLNVPRWDAPGEAEAECVALEKAGIVDAVMTTDGDALAFGGRHILREGRDKQGRTLTSVRLEDLEAAGLKGSSCSLLALLSGGDYHDGLRNCGPKIALRIAKESAAAVTLQNMVRSKAPPKAKQGMLDGWRRSQRAAFVEQVRAISNAVVVALPADFPNAKLLAIWTLYLLPKVSELDVLRDTLPDVWQPRSAPALELREFTARYFGWQGQERAKQFLSRTTPGLLAQQLLNAGQQKIDKSILIVKVKKKQERGSKEGEKVQIVKVHYQPLAIAPIDYLAEPRLPGFEWKPGADGKHDPYTPYVEEYPTMLLRYGAPSCLADLPQSASKTKRPAEQLATPAAKKMKMSASNTAAFSNQKAPRSELIKQRCEAQSNNITKVGQPLVSDTPLPVEVLDLTQM</sequence>
<dbReference type="InterPro" id="IPR006085">
    <property type="entry name" value="XPG_DNA_repair_N"/>
</dbReference>
<dbReference type="Gene3D" id="3.40.50.1010">
    <property type="entry name" value="5'-nuclease"/>
    <property type="match status" value="1"/>
</dbReference>
<dbReference type="GO" id="GO:0017108">
    <property type="term" value="F:5'-flap endonuclease activity"/>
    <property type="evidence" value="ECO:0007669"/>
    <property type="project" value="TreeGrafter"/>
</dbReference>
<evidence type="ECO:0000256" key="3">
    <source>
        <dbReference type="SAM" id="MobiDB-lite"/>
    </source>
</evidence>
<dbReference type="Proteomes" id="UP001056384">
    <property type="component" value="Chromosome 7"/>
</dbReference>
<dbReference type="CDD" id="cd09870">
    <property type="entry name" value="PIN_YEN1"/>
    <property type="match status" value="1"/>
</dbReference>
<dbReference type="EMBL" id="CP099424">
    <property type="protein sequence ID" value="USW54942.1"/>
    <property type="molecule type" value="Genomic_DNA"/>
</dbReference>
<proteinExistence type="predicted"/>
<feature type="domain" description="XPG-I" evidence="4">
    <location>
        <begin position="142"/>
        <end position="216"/>
    </location>
</feature>
<dbReference type="InterPro" id="IPR036279">
    <property type="entry name" value="5-3_exonuclease_C_sf"/>
</dbReference>
<dbReference type="SMART" id="SM00484">
    <property type="entry name" value="XPGI"/>
    <property type="match status" value="1"/>
</dbReference>
<evidence type="ECO:0000313" key="7">
    <source>
        <dbReference type="Proteomes" id="UP001056384"/>
    </source>
</evidence>
<feature type="region of interest" description="Disordered" evidence="3">
    <location>
        <begin position="89"/>
        <end position="120"/>
    </location>
</feature>
<dbReference type="AlphaFoldDB" id="A0A9Q9AZX3"/>
<keyword evidence="6" id="KW-0255">Endonuclease</keyword>
<gene>
    <name evidence="6" type="ORF">Slin15195_G082610</name>
</gene>
<dbReference type="PANTHER" id="PTHR11081:SF75">
    <property type="entry name" value="ENDONUCLEASE, PUTATIVE (AFU_ORTHOLOGUE AFUA_3G13260)-RELATED"/>
    <property type="match status" value="1"/>
</dbReference>
<evidence type="ECO:0000259" key="5">
    <source>
        <dbReference type="SMART" id="SM00485"/>
    </source>
</evidence>
<protein>
    <submittedName>
        <fullName evidence="6">XPG/Rad2 endonuclease, XPG-I domain, PIN-like domain superfamily</fullName>
    </submittedName>
</protein>
<keyword evidence="7" id="KW-1185">Reference proteome</keyword>
<dbReference type="InterPro" id="IPR006084">
    <property type="entry name" value="XPG/Rad2"/>
</dbReference>